<comment type="caution">
    <text evidence="5">The sequence shown here is derived from an EMBL/GenBank/DDBJ whole genome shotgun (WGS) entry which is preliminary data.</text>
</comment>
<evidence type="ECO:0000259" key="4">
    <source>
        <dbReference type="Pfam" id="PF07167"/>
    </source>
</evidence>
<feature type="domain" description="Poly-beta-hydroxybutyrate polymerase N-terminal" evidence="4">
    <location>
        <begin position="86"/>
        <end position="254"/>
    </location>
</feature>
<evidence type="ECO:0000313" key="6">
    <source>
        <dbReference type="Proteomes" id="UP001166191"/>
    </source>
</evidence>
<dbReference type="EMBL" id="JAHKNG010000022">
    <property type="protein sequence ID" value="MBU3030982.1"/>
    <property type="molecule type" value="Genomic_DNA"/>
</dbReference>
<keyword evidence="2" id="KW-0012">Acyltransferase</keyword>
<organism evidence="5 6">
    <name type="scientific">Paracoccus marinaquae</name>
    <dbReference type="NCBI Taxonomy" id="2841926"/>
    <lineage>
        <taxon>Bacteria</taxon>
        <taxon>Pseudomonadati</taxon>
        <taxon>Pseudomonadota</taxon>
        <taxon>Alphaproteobacteria</taxon>
        <taxon>Rhodobacterales</taxon>
        <taxon>Paracoccaceae</taxon>
        <taxon>Paracoccus</taxon>
    </lineage>
</organism>
<feature type="region of interest" description="Disordered" evidence="3">
    <location>
        <begin position="546"/>
        <end position="570"/>
    </location>
</feature>
<keyword evidence="5" id="KW-0378">Hydrolase</keyword>
<evidence type="ECO:0000313" key="5">
    <source>
        <dbReference type="EMBL" id="MBU3030982.1"/>
    </source>
</evidence>
<sequence>MVTKKNPPEGEASDEARDLAEQATESILGPNPFIGLQPQDVFASYQALGRQVTENPQLLVEQEGALIRDLIAVLAGTSDLAPVKGDKRFSDESWQDNPFYRMIMQGHFAWANSLQGLVDRSALDERSKDRARFAVSLLTDAWAPTNTLLGNPAVMRKTWETKGWNLVDGMKNLIGDMQKNGGLPSQVDKSAFEVGGNLAKSEGAVVFRNPVLELIQYTPTTAKVHETPHLIVPPEVNKFYVFDLSPGKSMIEYLTNSGIQVFAVSWRNPTAEHADWNMDTYVAAVLEAMDALRDITGSPEVVIHAACSGAMTAAGLAGHLAAKGDDRIAAMTMMVAVLGQTTEGTLSLFSTEETAAAAKLRSQAAGVLDGVEMNRVFAWLRPNDLVWNYWVNNYLMGNAPPVFDILYWSNDSTRLPAAFHAEVLDMFLDNRLVKPGEMTVLGTPIDLSRVECDTMFIAGVTDHITPWKGVYSSAISFGGEKEFILSNSGHIQSLINPPTNKRAKYFTNPDMVASADAWLKQAQPVEGSWWDRWRVWASERSGELVPAPKTLGSRRHKPLDKAPGTYVHEA</sequence>
<dbReference type="InterPro" id="IPR051321">
    <property type="entry name" value="PHA/PHB_synthase"/>
</dbReference>
<protein>
    <submittedName>
        <fullName evidence="5">Alpha/beta fold hydrolase</fullName>
    </submittedName>
</protein>
<dbReference type="InterPro" id="IPR010941">
    <property type="entry name" value="PhaC_N"/>
</dbReference>
<feature type="region of interest" description="Disordered" evidence="3">
    <location>
        <begin position="1"/>
        <end position="22"/>
    </location>
</feature>
<evidence type="ECO:0000256" key="2">
    <source>
        <dbReference type="ARBA" id="ARBA00023315"/>
    </source>
</evidence>
<proteinExistence type="predicted"/>
<name>A0ABS6AM82_9RHOB</name>
<dbReference type="GO" id="GO:0016787">
    <property type="term" value="F:hydrolase activity"/>
    <property type="evidence" value="ECO:0007669"/>
    <property type="project" value="UniProtKB-KW"/>
</dbReference>
<dbReference type="Pfam" id="PF07167">
    <property type="entry name" value="PhaC_N"/>
    <property type="match status" value="1"/>
</dbReference>
<keyword evidence="1" id="KW-0808">Transferase</keyword>
<keyword evidence="6" id="KW-1185">Reference proteome</keyword>
<dbReference type="PANTHER" id="PTHR36837:SF5">
    <property type="entry name" value="POLY-3-HYDROXYBUTYRATE SYNTHASE"/>
    <property type="match status" value="1"/>
</dbReference>
<evidence type="ECO:0000256" key="3">
    <source>
        <dbReference type="SAM" id="MobiDB-lite"/>
    </source>
</evidence>
<dbReference type="PANTHER" id="PTHR36837">
    <property type="entry name" value="POLY(3-HYDROXYALKANOATE) POLYMERASE SUBUNIT PHAC"/>
    <property type="match status" value="1"/>
</dbReference>
<evidence type="ECO:0000256" key="1">
    <source>
        <dbReference type="ARBA" id="ARBA00022679"/>
    </source>
</evidence>
<gene>
    <name evidence="5" type="ORF">KNW02_12730</name>
</gene>
<dbReference type="Proteomes" id="UP001166191">
    <property type="component" value="Unassembled WGS sequence"/>
</dbReference>
<dbReference type="RefSeq" id="WP_216033656.1">
    <property type="nucleotide sequence ID" value="NZ_JAHKNG010000022.1"/>
</dbReference>
<accession>A0ABS6AM82</accession>
<reference evidence="5" key="1">
    <citation type="submission" date="2021-06" db="EMBL/GenBank/DDBJ databases">
        <title>Paracoccus bacterium XHP0099 sp. nov., isolated from the surface waters of the Yellow Sea.</title>
        <authorList>
            <person name="Xue H."/>
            <person name="Zhang D."/>
        </authorList>
    </citation>
    <scope>NUCLEOTIDE SEQUENCE</scope>
    <source>
        <strain evidence="5">XHP0099</strain>
    </source>
</reference>